<comment type="caution">
    <text evidence="2">The sequence shown here is derived from an EMBL/GenBank/DDBJ whole genome shotgun (WGS) entry which is preliminary data.</text>
</comment>
<protein>
    <submittedName>
        <fullName evidence="2">Helix-turn-helix domain-containing protein</fullName>
    </submittedName>
</protein>
<gene>
    <name evidence="2" type="ORF">E8K88_01450</name>
</gene>
<proteinExistence type="predicted"/>
<dbReference type="InterPro" id="IPR010093">
    <property type="entry name" value="SinI_DNA-bd"/>
</dbReference>
<sequence length="64" mass="7144">MTTEPVRTYRVNRASELLDVSRATIYRLVRAKKLVLVKVGERASGITADSLERHIASGMTENGR</sequence>
<dbReference type="Proteomes" id="UP000306236">
    <property type="component" value="Unassembled WGS sequence"/>
</dbReference>
<evidence type="ECO:0000313" key="3">
    <source>
        <dbReference type="Proteomes" id="UP000306236"/>
    </source>
</evidence>
<accession>A0A4S5BTH1</accession>
<evidence type="ECO:0000259" key="1">
    <source>
        <dbReference type="Pfam" id="PF12728"/>
    </source>
</evidence>
<dbReference type="EMBL" id="SSWX01000002">
    <property type="protein sequence ID" value="THJ36204.1"/>
    <property type="molecule type" value="Genomic_DNA"/>
</dbReference>
<dbReference type="GO" id="GO:0003677">
    <property type="term" value="F:DNA binding"/>
    <property type="evidence" value="ECO:0007669"/>
    <property type="project" value="InterPro"/>
</dbReference>
<organism evidence="2 3">
    <name type="scientific">Lampropedia aestuarii</name>
    <dbReference type="NCBI Taxonomy" id="2562762"/>
    <lineage>
        <taxon>Bacteria</taxon>
        <taxon>Pseudomonadati</taxon>
        <taxon>Pseudomonadota</taxon>
        <taxon>Betaproteobacteria</taxon>
        <taxon>Burkholderiales</taxon>
        <taxon>Comamonadaceae</taxon>
        <taxon>Lampropedia</taxon>
    </lineage>
</organism>
<dbReference type="Pfam" id="PF12728">
    <property type="entry name" value="HTH_17"/>
    <property type="match status" value="1"/>
</dbReference>
<reference evidence="2 3" key="1">
    <citation type="submission" date="2019-04" db="EMBL/GenBank/DDBJ databases">
        <title>Lampropedia sp YIM MLB12 draf genome.</title>
        <authorList>
            <person name="Wang Y.-X."/>
        </authorList>
    </citation>
    <scope>NUCLEOTIDE SEQUENCE [LARGE SCALE GENOMIC DNA]</scope>
    <source>
        <strain evidence="2 3">YIM MLB12</strain>
    </source>
</reference>
<feature type="domain" description="Helix-turn-helix" evidence="1">
    <location>
        <begin position="9"/>
        <end position="56"/>
    </location>
</feature>
<dbReference type="InterPro" id="IPR041657">
    <property type="entry name" value="HTH_17"/>
</dbReference>
<dbReference type="NCBIfam" id="TIGR01764">
    <property type="entry name" value="excise"/>
    <property type="match status" value="1"/>
</dbReference>
<evidence type="ECO:0000313" key="2">
    <source>
        <dbReference type="EMBL" id="THJ36204.1"/>
    </source>
</evidence>
<name>A0A4S5BTH1_9BURK</name>
<dbReference type="AlphaFoldDB" id="A0A4S5BTH1"/>
<keyword evidence="3" id="KW-1185">Reference proteome</keyword>